<evidence type="ECO:0000256" key="1">
    <source>
        <dbReference type="SAM" id="MobiDB-lite"/>
    </source>
</evidence>
<accession>A0ABU6TTJ2</accession>
<name>A0ABU6TTJ2_9FABA</name>
<evidence type="ECO:0008006" key="4">
    <source>
        <dbReference type="Google" id="ProtNLM"/>
    </source>
</evidence>
<comment type="caution">
    <text evidence="2">The sequence shown here is derived from an EMBL/GenBank/DDBJ whole genome shotgun (WGS) entry which is preliminary data.</text>
</comment>
<protein>
    <recommendedName>
        <fullName evidence="4">Reverse transcriptase domain-containing protein</fullName>
    </recommendedName>
</protein>
<reference evidence="2 3" key="1">
    <citation type="journal article" date="2023" name="Plants (Basel)">
        <title>Bridging the Gap: Combining Genomics and Transcriptomics Approaches to Understand Stylosanthes scabra, an Orphan Legume from the Brazilian Caatinga.</title>
        <authorList>
            <person name="Ferreira-Neto J.R.C."/>
            <person name="da Silva M.D."/>
            <person name="Binneck E."/>
            <person name="de Melo N.F."/>
            <person name="da Silva R.H."/>
            <person name="de Melo A.L.T.M."/>
            <person name="Pandolfi V."/>
            <person name="Bustamante F.O."/>
            <person name="Brasileiro-Vidal A.C."/>
            <person name="Benko-Iseppon A.M."/>
        </authorList>
    </citation>
    <scope>NUCLEOTIDE SEQUENCE [LARGE SCALE GENOMIC DNA]</scope>
    <source>
        <tissue evidence="2">Leaves</tissue>
    </source>
</reference>
<feature type="region of interest" description="Disordered" evidence="1">
    <location>
        <begin position="125"/>
        <end position="146"/>
    </location>
</feature>
<dbReference type="EMBL" id="JASCZI010092309">
    <property type="protein sequence ID" value="MED6152207.1"/>
    <property type="molecule type" value="Genomic_DNA"/>
</dbReference>
<dbReference type="Proteomes" id="UP001341840">
    <property type="component" value="Unassembled WGS sequence"/>
</dbReference>
<organism evidence="2 3">
    <name type="scientific">Stylosanthes scabra</name>
    <dbReference type="NCBI Taxonomy" id="79078"/>
    <lineage>
        <taxon>Eukaryota</taxon>
        <taxon>Viridiplantae</taxon>
        <taxon>Streptophyta</taxon>
        <taxon>Embryophyta</taxon>
        <taxon>Tracheophyta</taxon>
        <taxon>Spermatophyta</taxon>
        <taxon>Magnoliopsida</taxon>
        <taxon>eudicotyledons</taxon>
        <taxon>Gunneridae</taxon>
        <taxon>Pentapetalae</taxon>
        <taxon>rosids</taxon>
        <taxon>fabids</taxon>
        <taxon>Fabales</taxon>
        <taxon>Fabaceae</taxon>
        <taxon>Papilionoideae</taxon>
        <taxon>50 kb inversion clade</taxon>
        <taxon>dalbergioids sensu lato</taxon>
        <taxon>Dalbergieae</taxon>
        <taxon>Pterocarpus clade</taxon>
        <taxon>Stylosanthes</taxon>
    </lineage>
</organism>
<evidence type="ECO:0000313" key="3">
    <source>
        <dbReference type="Proteomes" id="UP001341840"/>
    </source>
</evidence>
<sequence length="355" mass="39486">MVPLELAEETGRVSGYSPEENNLHREDNVDLIYEVREEARMRQANIGRKNAAQGKLGANWESPYQVVKVLGKGAYKLRTVDGAEVPRTWHITNLKSLKKRTKSPGAITKALKLTQRATYKVVGTNTTAPHRTDHPCTTSKSERHHQLPEHKLAQVIKVPSTKNTDKCRNKTVSSKALKKSEASKQSKSFFLKATQGMAETPIFIQSKRPKGAMSEKATKSITKKKEKYSLQISSGAFPTGTSQRVPLLLLLLRHNLRESLCNFSTITKTFPGDMNPLTFRILASLQGDSGKVYTRTEMGNLIKDYLQRLLTHLLSLGAKTLPLGAPAVSLLPRLLQLGLSSLERHNKRPHTAFSS</sequence>
<proteinExistence type="predicted"/>
<gene>
    <name evidence="2" type="ORF">PIB30_089661</name>
</gene>
<keyword evidence="3" id="KW-1185">Reference proteome</keyword>
<feature type="region of interest" description="Disordered" evidence="1">
    <location>
        <begin position="1"/>
        <end position="22"/>
    </location>
</feature>
<evidence type="ECO:0000313" key="2">
    <source>
        <dbReference type="EMBL" id="MED6152207.1"/>
    </source>
</evidence>
<feature type="compositionally biased region" description="Basic and acidic residues" evidence="1">
    <location>
        <begin position="130"/>
        <end position="146"/>
    </location>
</feature>